<keyword evidence="1" id="KW-0812">Transmembrane</keyword>
<dbReference type="PANTHER" id="PTHR32063">
    <property type="match status" value="1"/>
</dbReference>
<dbReference type="RefSeq" id="WP_377350339.1">
    <property type="nucleotide sequence ID" value="NZ_JBHLTP010000013.1"/>
</dbReference>
<dbReference type="PRINTS" id="PR00702">
    <property type="entry name" value="ACRIFLAVINRP"/>
</dbReference>
<reference evidence="2 3" key="1">
    <citation type="submission" date="2024-09" db="EMBL/GenBank/DDBJ databases">
        <authorList>
            <person name="Sun Q."/>
            <person name="Mori K."/>
        </authorList>
    </citation>
    <scope>NUCLEOTIDE SEQUENCE [LARGE SCALE GENOMIC DNA]</scope>
    <source>
        <strain evidence="2 3">NCAIM B.02529</strain>
    </source>
</reference>
<dbReference type="Gene3D" id="3.30.70.1430">
    <property type="entry name" value="Multidrug efflux transporter AcrB pore domain"/>
    <property type="match status" value="2"/>
</dbReference>
<organism evidence="2 3">
    <name type="scientific">Pontibacillus salicampi</name>
    <dbReference type="NCBI Taxonomy" id="1449801"/>
    <lineage>
        <taxon>Bacteria</taxon>
        <taxon>Bacillati</taxon>
        <taxon>Bacillota</taxon>
        <taxon>Bacilli</taxon>
        <taxon>Bacillales</taxon>
        <taxon>Bacillaceae</taxon>
        <taxon>Pontibacillus</taxon>
    </lineage>
</organism>
<feature type="transmembrane region" description="Helical" evidence="1">
    <location>
        <begin position="12"/>
        <end position="29"/>
    </location>
</feature>
<feature type="transmembrane region" description="Helical" evidence="1">
    <location>
        <begin position="357"/>
        <end position="377"/>
    </location>
</feature>
<name>A0ABV6LSP8_9BACI</name>
<feature type="transmembrane region" description="Helical" evidence="1">
    <location>
        <begin position="523"/>
        <end position="543"/>
    </location>
</feature>
<dbReference type="EMBL" id="JBHLTP010000013">
    <property type="protein sequence ID" value="MFC0525273.1"/>
    <property type="molecule type" value="Genomic_DNA"/>
</dbReference>
<dbReference type="InterPro" id="IPR001036">
    <property type="entry name" value="Acrflvin-R"/>
</dbReference>
<dbReference type="Pfam" id="PF00873">
    <property type="entry name" value="ACR_tran"/>
    <property type="match status" value="1"/>
</dbReference>
<dbReference type="Gene3D" id="3.30.2090.10">
    <property type="entry name" value="Multidrug efflux transporter AcrB TolC docking domain, DN and DC subdomains"/>
    <property type="match status" value="2"/>
</dbReference>
<sequence>MKLVDTSVKRPVGVFMIVIAIVALGFVSLRNLTIDLYPEIDLPIAVVSTSYPDAAPQEVEKLVSRPVESAVSSIEGINTVQSQSQPGASLVIMMFENGTNLDNALLDVREKVDQIKAALPENANDPSILRFDPQQIPVMWLGLSGENAEELTNIAEDDLVPYFERQGGVGSVSIEGGKTREVQVQVDRAKLAQYGLNAGSLVQAIGAANQSTSAGVLEKGDQDLQVRIQGEFETVDDVRETQIISPQGAQLELQEVATVEDTFKESSTISKVNGKSSVVLSVLKKSDGNTVEVANNMLSAMEDVEKDLPEDVSLDIVFDTSTFIKQSINSVVQNIILGGVFSVLILLLFLKSVRATIVIGISIPIAIISTFTLMYFTDNTLNVLTMGGLALGIGMMVDSSIVILENIVSYRQNGYSLKEAAKKGASELAPAVIASTTTTLVVFLPIVFVEGIASELFTPLALTVSFSLIASLIVSITLIPMLSSKLLTKAMKDNGRRYWFDRFMNKINNGYKSMLRWTLKHRLITLISTIVIVGASLALTPFLGTEFIPSSDQGQIEIKVTAPSGTSLEGTEDITNQVDEKLKSYEDVIESNYLSVGGGGFEGFSSTSNQATYTMQLIPPDNRERTTSDIMQSINDDLTNIVGAEITVSEMSAGLGTGSPVTIQINGDNYEVLQELADQVVWMIDDVEGVHNPETSSSESRPEIQVKVNRDKAAQYGLTYDQVMSQVSMSFSGQVATRFREDADEVDVRMILPEDERSTIGDLESTQIQTQNGTMIPLASIAELEQVQGPVTLLRENQQRQVNVESDILDRDLGSITEDIKQKLEGMNFPEGYDYAIGGQAEDMTESFQDLALALVFSIFLVYAVMAIQFENLLYPFVIMFSMPATVTGVLGGLFITGKPLSIPALIGVIMLAGIVVNNAIVLVDYINIVRSKGADRYEAILEAGPSRLRPILMTTLTTVLGMIPLALGLGQGSEAQQPMAITIIFGLTVSMFFTLILIPIVYTYFDDLSRKVVALFQRGFKRKKNVVEE</sequence>
<protein>
    <submittedName>
        <fullName evidence="2">Efflux RND transporter permease subunit</fullName>
    </submittedName>
</protein>
<dbReference type="Proteomes" id="UP001589836">
    <property type="component" value="Unassembled WGS sequence"/>
</dbReference>
<gene>
    <name evidence="2" type="ORF">ACFFGV_16955</name>
</gene>
<evidence type="ECO:0000256" key="1">
    <source>
        <dbReference type="SAM" id="Phobius"/>
    </source>
</evidence>
<feature type="transmembrane region" description="Helical" evidence="1">
    <location>
        <begin position="428"/>
        <end position="448"/>
    </location>
</feature>
<dbReference type="SUPFAM" id="SSF82714">
    <property type="entry name" value="Multidrug efflux transporter AcrB TolC docking domain, DN and DC subdomains"/>
    <property type="match status" value="2"/>
</dbReference>
<feature type="transmembrane region" description="Helical" evidence="1">
    <location>
        <begin position="949"/>
        <end position="968"/>
    </location>
</feature>
<dbReference type="Gene3D" id="3.30.70.1440">
    <property type="entry name" value="Multidrug efflux transporter AcrB pore domain"/>
    <property type="match status" value="1"/>
</dbReference>
<comment type="caution">
    <text evidence="2">The sequence shown here is derived from an EMBL/GenBank/DDBJ whole genome shotgun (WGS) entry which is preliminary data.</text>
</comment>
<feature type="transmembrane region" description="Helical" evidence="1">
    <location>
        <begin position="383"/>
        <end position="408"/>
    </location>
</feature>
<keyword evidence="3" id="KW-1185">Reference proteome</keyword>
<feature type="transmembrane region" description="Helical" evidence="1">
    <location>
        <begin position="903"/>
        <end position="928"/>
    </location>
</feature>
<proteinExistence type="predicted"/>
<accession>A0ABV6LSP8</accession>
<dbReference type="PANTHER" id="PTHR32063:SF0">
    <property type="entry name" value="SWARMING MOTILITY PROTEIN SWRC"/>
    <property type="match status" value="1"/>
</dbReference>
<evidence type="ECO:0000313" key="3">
    <source>
        <dbReference type="Proteomes" id="UP001589836"/>
    </source>
</evidence>
<feature type="transmembrane region" description="Helical" evidence="1">
    <location>
        <begin position="851"/>
        <end position="870"/>
    </location>
</feature>
<dbReference type="Gene3D" id="1.20.1640.10">
    <property type="entry name" value="Multidrug efflux transporter AcrB transmembrane domain"/>
    <property type="match status" value="2"/>
</dbReference>
<evidence type="ECO:0000313" key="2">
    <source>
        <dbReference type="EMBL" id="MFC0525273.1"/>
    </source>
</evidence>
<dbReference type="InterPro" id="IPR027463">
    <property type="entry name" value="AcrB_DN_DC_subdom"/>
</dbReference>
<feature type="transmembrane region" description="Helical" evidence="1">
    <location>
        <begin position="980"/>
        <end position="1006"/>
    </location>
</feature>
<feature type="transmembrane region" description="Helical" evidence="1">
    <location>
        <begin position="460"/>
        <end position="482"/>
    </location>
</feature>
<dbReference type="SUPFAM" id="SSF82866">
    <property type="entry name" value="Multidrug efflux transporter AcrB transmembrane domain"/>
    <property type="match status" value="2"/>
</dbReference>
<keyword evidence="1" id="KW-0472">Membrane</keyword>
<dbReference type="SUPFAM" id="SSF82693">
    <property type="entry name" value="Multidrug efflux transporter AcrB pore domain, PN1, PN2, PC1 and PC2 subdomains"/>
    <property type="match status" value="3"/>
</dbReference>
<feature type="transmembrane region" description="Helical" evidence="1">
    <location>
        <begin position="331"/>
        <end position="350"/>
    </location>
</feature>
<keyword evidence="1" id="KW-1133">Transmembrane helix</keyword>
<dbReference type="Gene3D" id="3.30.70.1320">
    <property type="entry name" value="Multidrug efflux transporter AcrB pore domain like"/>
    <property type="match status" value="1"/>
</dbReference>
<feature type="transmembrane region" description="Helical" evidence="1">
    <location>
        <begin position="877"/>
        <end position="897"/>
    </location>
</feature>